<feature type="compositionally biased region" description="Low complexity" evidence="2">
    <location>
        <begin position="366"/>
        <end position="376"/>
    </location>
</feature>
<evidence type="ECO:0000313" key="3">
    <source>
        <dbReference type="EMBL" id="CAI4006284.1"/>
    </source>
</evidence>
<feature type="region of interest" description="Disordered" evidence="2">
    <location>
        <begin position="146"/>
        <end position="455"/>
    </location>
</feature>
<feature type="region of interest" description="Disordered" evidence="2">
    <location>
        <begin position="1049"/>
        <end position="1076"/>
    </location>
</feature>
<feature type="compositionally biased region" description="Basic residues" evidence="2">
    <location>
        <begin position="429"/>
        <end position="451"/>
    </location>
</feature>
<evidence type="ECO:0000256" key="2">
    <source>
        <dbReference type="SAM" id="MobiDB-lite"/>
    </source>
</evidence>
<feature type="compositionally biased region" description="Basic residues" evidence="2">
    <location>
        <begin position="314"/>
        <end position="337"/>
    </location>
</feature>
<feature type="compositionally biased region" description="Low complexity" evidence="2">
    <location>
        <begin position="262"/>
        <end position="274"/>
    </location>
</feature>
<reference evidence="4" key="2">
    <citation type="submission" date="2024-04" db="EMBL/GenBank/DDBJ databases">
        <authorList>
            <person name="Chen Y."/>
            <person name="Shah S."/>
            <person name="Dougan E. K."/>
            <person name="Thang M."/>
            <person name="Chan C."/>
        </authorList>
    </citation>
    <scope>NUCLEOTIDE SEQUENCE [LARGE SCALE GENOMIC DNA]</scope>
</reference>
<gene>
    <name evidence="3" type="ORF">C1SCF055_LOCUS31936</name>
</gene>
<feature type="compositionally biased region" description="Basic and acidic residues" evidence="2">
    <location>
        <begin position="146"/>
        <end position="156"/>
    </location>
</feature>
<dbReference type="EMBL" id="CAMXCT010003791">
    <property type="protein sequence ID" value="CAI4006284.1"/>
    <property type="molecule type" value="Genomic_DNA"/>
</dbReference>
<sequence>MDPEGADANAKGCPVGGIHVEWERADAVRNHLREEGAVLFAEGVAESVKNAVKPHIHAYLIPLLTRMAEHDSRPQPLVDPLRDELSLLYKNISKQCDETTIVHDSWLTRKFLGMIKMKDRAFQELCLILNPMLQDLCDEINRKTEEKKARHSKDSLEDHDDDYDDSPEAMEANEGSPEQREEEPTPEVLQSQLLEIPDSQVPPPALPAASPVPAEVEVSSAPPAAAAVDGSDQGQEGKPGNKGSQHTLYYDRADPVAKEPEACPAEPASAAQAEPAEEVDVGRGMEEEDAEDEFVTRNDQLTAKHQKKADNKAGKGKGRGRGRSRGKGEGKKRKGGKAKNTDEEGYSTKKTKETKVRKSRKRNMLSAGSSPGPSTSKKSKRNDAKSQDSQVPKATPKGKAKTAKAKAEAKSKSKPAPKKGREAGAKSKASPKAKAKGKAKAQPRSRSKKTGPHLMESALHDDSLVKSLMDHARQFGPELEHDTAALKEAVKAVRVQLEWAKLMPYWNRGDCGLKVWDEETESFKGRDTFSFHGSSAPNRYKLAVAVRCAEIAAEGIDAMAEGFEKDGEQIRILKHNAQLALFFFANGMGEDEPFQDSDENGGKSCEKVVVVVGSLINPYMPCALRLVVDAQPVQKRFPSEIQVCQVMAAIILCVLWTSTFDHAEASFDALPDAGFDLGYARLWEAYGYIRRGKHLAIPAEWKELCATFKEGVDQVASSAEQLEAEERELEQQIEEMMKLKHADMSSIGAAPEQAPADSKPGGDCTPSVLEVAASPTAETQATADELQAMREQSTAPPPLDDGTTDELPSAKVDKQSMAPPAPKREKLKTRQEKLREAAKARLRRMMQHHKTKVAYNVPEWVKEEFICQLEIVVTKKKAMTIRVDEIWASEKEMKEDLKWSPARIAGAKKDCEAKGATHCRKNMYDNVDEYYVIVKETGSREEQATQEEIQRKIGKASDTPKIDDDGFAGIDARQAQVDASKAAAARPQGTPQLAQEMEVYVATLEAALKNLDEQYDKCHAAFSNGEVHAFKGECSKACAAEMKIRNAKKYEKRDEKPKEDEGPRKPRRRRGEQKVEPVEVPGKLFASLLETLAKVNRAAEMFELAETASIRATSCAAAIRQARGVVADIGEEAAKKSPGLPELARCQQSTSERDVRRVVVKYHLSVPIPLTQLRKTPGTMYQGEINVLSLKDWITYIVQNNVWHLLVGLMKADAIRERKILVEFWRRYRQLRPTHPIFEMSDAGKVDLSRCAPCVVHGDEGRGRKKTGFLVISYYSYIGFGTSQANQARKNKEYLRMRLNYGGSSLLHRLLTAVLPKMLKDDVALNDILQFIGEDARGMLLEGVKNAQGDTFRACILQCCGHWQWLIKAGHLVRSYLNVEKRPKKEGANPKGVCHLCAAGQTGVFWERYRGLRQPLWFPTMLSQDPFGSQSGLNRIPFLPNQQPLFYTFDLFHSWHLGVGKSLVAGCLAMASEYMWASNVDDRLEQLSGLFMTWCAENHEWAFLNSLTRPVLGWMDKGQYPNGYWSKGHTTTTLCTFFESWARHQDFSGDTLMQLSVETCQKMSKAMRIMYESDVFLPRHAAGEVAALGLMTMEWYKKIATQAFREGKALFPHMPKGHSIDHIFHQLQMDVESGAEFCLNPLNHSVQVSEDFVGRNAAKQMKHGTSGLTATLANMVAAKRTAALDHWRARMRDMQCAARWVRHSDLPSPCFLNSDGSPAMNPKEQGHAISRERMPRWTESPEAALPAQLNQAQVFAASLASEACHSPVPGHKSGWCASPKKTEVPAQCRVTSIELTARFSNLDQEAAMQGGFISGFLFRSVKLPVDLLQLRFLRARHVQARDVLRAAERDAKRLFHVDLDHGRISANQGHSSALAEVLSDEAFLAPIERAEELPVCISSCTCPHQVLRVRCTVEAGAI</sequence>
<evidence type="ECO:0000313" key="5">
    <source>
        <dbReference type="Proteomes" id="UP001152797"/>
    </source>
</evidence>
<feature type="region of interest" description="Disordered" evidence="2">
    <location>
        <begin position="743"/>
        <end position="831"/>
    </location>
</feature>
<feature type="coiled-coil region" evidence="1">
    <location>
        <begin position="712"/>
        <end position="742"/>
    </location>
</feature>
<keyword evidence="1" id="KW-0175">Coiled coil</keyword>
<evidence type="ECO:0000256" key="1">
    <source>
        <dbReference type="SAM" id="Coils"/>
    </source>
</evidence>
<name>A0A9P1GDF1_9DINO</name>
<reference evidence="3" key="1">
    <citation type="submission" date="2022-10" db="EMBL/GenBank/DDBJ databases">
        <authorList>
            <person name="Chen Y."/>
            <person name="Dougan E. K."/>
            <person name="Chan C."/>
            <person name="Rhodes N."/>
            <person name="Thang M."/>
        </authorList>
    </citation>
    <scope>NUCLEOTIDE SEQUENCE</scope>
</reference>
<proteinExistence type="predicted"/>
<evidence type="ECO:0000313" key="4">
    <source>
        <dbReference type="EMBL" id="CAL1159659.1"/>
    </source>
</evidence>
<feature type="compositionally biased region" description="Basic and acidic residues" evidence="2">
    <location>
        <begin position="822"/>
        <end position="831"/>
    </location>
</feature>
<dbReference type="Proteomes" id="UP001152797">
    <property type="component" value="Unassembled WGS sequence"/>
</dbReference>
<accession>A0A9P1GDF1</accession>
<feature type="compositionally biased region" description="Basic and acidic residues" evidence="2">
    <location>
        <begin position="249"/>
        <end position="261"/>
    </location>
</feature>
<feature type="compositionally biased region" description="Low complexity" evidence="2">
    <location>
        <begin position="207"/>
        <end position="228"/>
    </location>
</feature>
<protein>
    <submittedName>
        <fullName evidence="3">Uncharacterized protein</fullName>
    </submittedName>
</protein>
<dbReference type="EMBL" id="CAMXCT020003791">
    <property type="protein sequence ID" value="CAL1159659.1"/>
    <property type="molecule type" value="Genomic_DNA"/>
</dbReference>
<feature type="compositionally biased region" description="Acidic residues" evidence="2">
    <location>
        <begin position="157"/>
        <end position="168"/>
    </location>
</feature>
<dbReference type="EMBL" id="CAMXCT030003791">
    <property type="protein sequence ID" value="CAL4793596.1"/>
    <property type="molecule type" value="Genomic_DNA"/>
</dbReference>
<feature type="coiled-coil region" evidence="1">
    <location>
        <begin position="994"/>
        <end position="1021"/>
    </location>
</feature>
<organism evidence="3">
    <name type="scientific">Cladocopium goreaui</name>
    <dbReference type="NCBI Taxonomy" id="2562237"/>
    <lineage>
        <taxon>Eukaryota</taxon>
        <taxon>Sar</taxon>
        <taxon>Alveolata</taxon>
        <taxon>Dinophyceae</taxon>
        <taxon>Suessiales</taxon>
        <taxon>Symbiodiniaceae</taxon>
        <taxon>Cladocopium</taxon>
    </lineage>
</organism>
<feature type="compositionally biased region" description="Basic and acidic residues" evidence="2">
    <location>
        <begin position="339"/>
        <end position="356"/>
    </location>
</feature>
<feature type="compositionally biased region" description="Basic and acidic residues" evidence="2">
    <location>
        <begin position="1049"/>
        <end position="1064"/>
    </location>
</feature>
<keyword evidence="5" id="KW-1185">Reference proteome</keyword>
<comment type="caution">
    <text evidence="3">The sequence shown here is derived from an EMBL/GenBank/DDBJ whole genome shotgun (WGS) entry which is preliminary data.</text>
</comment>